<sequence>MTDLRLTPARILGALLAVLSLWVLHMFLEAILAACVIATASWPLYARFAARLPRGTVRAAAPVLFTSALTVFVLAPLVFACWALLTEAHALLVGLAAADRAGIGVPAWLAEAPVVGPWLAARWQPGALGLLTQHATPQAVLGWAQSLGEFTMRHLLTIVFTILLLCFLYRQGAALAGALAGALRRLVGGGADRYMEVASRAVRSSVHSMLAVGLFDAVMTAGAYTAAGAPRALVWGAITGALATVPFLGYLAVSALVLQLALQGAASPALASLLLGCAVLLCGDKLLRPFVAREGVHLPFVWVLMACLGGFGMLGLAGLVVGPVVLSLAREMGEQRLHALSSAPSSAPGRRSAPCTPEGTPPSIHP</sequence>
<reference evidence="8 9" key="1">
    <citation type="submission" date="2020-05" db="EMBL/GenBank/DDBJ databases">
        <authorList>
            <person name="Khan S.A."/>
            <person name="Jeon C.O."/>
            <person name="Chun B.H."/>
        </authorList>
    </citation>
    <scope>NUCLEOTIDE SEQUENCE [LARGE SCALE GENOMIC DNA]</scope>
    <source>
        <strain evidence="8 9">B156</strain>
    </source>
</reference>
<evidence type="ECO:0000256" key="1">
    <source>
        <dbReference type="ARBA" id="ARBA00004141"/>
    </source>
</evidence>
<feature type="transmembrane region" description="Helical" evidence="7">
    <location>
        <begin position="62"/>
        <end position="85"/>
    </location>
</feature>
<feature type="transmembrane region" description="Helical" evidence="7">
    <location>
        <begin position="260"/>
        <end position="281"/>
    </location>
</feature>
<evidence type="ECO:0000256" key="7">
    <source>
        <dbReference type="SAM" id="Phobius"/>
    </source>
</evidence>
<evidence type="ECO:0000313" key="8">
    <source>
        <dbReference type="EMBL" id="NNU42057.1"/>
    </source>
</evidence>
<dbReference type="Pfam" id="PF01594">
    <property type="entry name" value="AI-2E_transport"/>
    <property type="match status" value="1"/>
</dbReference>
<evidence type="ECO:0000256" key="5">
    <source>
        <dbReference type="ARBA" id="ARBA00023136"/>
    </source>
</evidence>
<organism evidence="8 9">
    <name type="scientific">Ramlibacter montanisoli</name>
    <dbReference type="NCBI Taxonomy" id="2732512"/>
    <lineage>
        <taxon>Bacteria</taxon>
        <taxon>Pseudomonadati</taxon>
        <taxon>Pseudomonadota</taxon>
        <taxon>Betaproteobacteria</taxon>
        <taxon>Burkholderiales</taxon>
        <taxon>Comamonadaceae</taxon>
        <taxon>Ramlibacter</taxon>
    </lineage>
</organism>
<keyword evidence="5 7" id="KW-0472">Membrane</keyword>
<dbReference type="EMBL" id="JABFCS010000001">
    <property type="protein sequence ID" value="NNU42057.1"/>
    <property type="molecule type" value="Genomic_DNA"/>
</dbReference>
<feature type="transmembrane region" description="Helical" evidence="7">
    <location>
        <begin position="301"/>
        <end position="326"/>
    </location>
</feature>
<evidence type="ECO:0000313" key="9">
    <source>
        <dbReference type="Proteomes" id="UP000552954"/>
    </source>
</evidence>
<name>A0A849K7M4_9BURK</name>
<evidence type="ECO:0000256" key="4">
    <source>
        <dbReference type="ARBA" id="ARBA00022989"/>
    </source>
</evidence>
<evidence type="ECO:0000256" key="6">
    <source>
        <dbReference type="SAM" id="MobiDB-lite"/>
    </source>
</evidence>
<dbReference type="PANTHER" id="PTHR21716:SF4">
    <property type="entry name" value="TRANSMEMBRANE PROTEIN 245"/>
    <property type="match status" value="1"/>
</dbReference>
<gene>
    <name evidence="8" type="ORF">HK415_01115</name>
</gene>
<keyword evidence="4 7" id="KW-1133">Transmembrane helix</keyword>
<dbReference type="PANTHER" id="PTHR21716">
    <property type="entry name" value="TRANSMEMBRANE PROTEIN"/>
    <property type="match status" value="1"/>
</dbReference>
<comment type="subcellular location">
    <subcellularLocation>
        <location evidence="1">Membrane</location>
        <topology evidence="1">Multi-pass membrane protein</topology>
    </subcellularLocation>
</comment>
<dbReference type="AlphaFoldDB" id="A0A849K7M4"/>
<dbReference type="Proteomes" id="UP000552954">
    <property type="component" value="Unassembled WGS sequence"/>
</dbReference>
<evidence type="ECO:0000256" key="2">
    <source>
        <dbReference type="ARBA" id="ARBA00009773"/>
    </source>
</evidence>
<dbReference type="InterPro" id="IPR002549">
    <property type="entry name" value="AI-2E-like"/>
</dbReference>
<proteinExistence type="inferred from homology"/>
<feature type="compositionally biased region" description="Low complexity" evidence="6">
    <location>
        <begin position="341"/>
        <end position="354"/>
    </location>
</feature>
<feature type="region of interest" description="Disordered" evidence="6">
    <location>
        <begin position="340"/>
        <end position="366"/>
    </location>
</feature>
<reference evidence="8 9" key="2">
    <citation type="submission" date="2020-06" db="EMBL/GenBank/DDBJ databases">
        <title>Ramlibacter rhizophilus sp. nov., isolated from rhizosphere soil of national flower Mugunghwa from South Korea.</title>
        <authorList>
            <person name="Zheng-Fei Y."/>
            <person name="Huan T."/>
        </authorList>
    </citation>
    <scope>NUCLEOTIDE SEQUENCE [LARGE SCALE GENOMIC DNA]</scope>
    <source>
        <strain evidence="8 9">B156</strain>
    </source>
</reference>
<feature type="transmembrane region" description="Helical" evidence="7">
    <location>
        <begin position="204"/>
        <end position="226"/>
    </location>
</feature>
<comment type="caution">
    <text evidence="8">The sequence shown here is derived from an EMBL/GenBank/DDBJ whole genome shotgun (WGS) entry which is preliminary data.</text>
</comment>
<comment type="similarity">
    <text evidence="2">Belongs to the autoinducer-2 exporter (AI-2E) (TC 2.A.86) family.</text>
</comment>
<dbReference type="GO" id="GO:0016020">
    <property type="term" value="C:membrane"/>
    <property type="evidence" value="ECO:0007669"/>
    <property type="project" value="UniProtKB-SubCell"/>
</dbReference>
<feature type="transmembrane region" description="Helical" evidence="7">
    <location>
        <begin position="232"/>
        <end position="253"/>
    </location>
</feature>
<keyword evidence="3 7" id="KW-0812">Transmembrane</keyword>
<dbReference type="RefSeq" id="WP_171556460.1">
    <property type="nucleotide sequence ID" value="NZ_JABFCS010000001.1"/>
</dbReference>
<evidence type="ECO:0000256" key="3">
    <source>
        <dbReference type="ARBA" id="ARBA00022692"/>
    </source>
</evidence>
<accession>A0A849K7M4</accession>
<protein>
    <submittedName>
        <fullName evidence="8">AI-2E family transporter</fullName>
    </submittedName>
</protein>
<feature type="transmembrane region" description="Helical" evidence="7">
    <location>
        <begin position="155"/>
        <end position="183"/>
    </location>
</feature>
<feature type="transmembrane region" description="Helical" evidence="7">
    <location>
        <begin position="30"/>
        <end position="50"/>
    </location>
</feature>
<keyword evidence="9" id="KW-1185">Reference proteome</keyword>